<keyword evidence="1" id="KW-0472">Membrane</keyword>
<dbReference type="EMBL" id="MOXD01000004">
    <property type="protein sequence ID" value="OMQ23778.1"/>
    <property type="molecule type" value="Genomic_DNA"/>
</dbReference>
<keyword evidence="1" id="KW-0812">Transmembrane</keyword>
<evidence type="ECO:0000256" key="1">
    <source>
        <dbReference type="SAM" id="Phobius"/>
    </source>
</evidence>
<evidence type="ECO:0000313" key="3">
    <source>
        <dbReference type="Proteomes" id="UP000216021"/>
    </source>
</evidence>
<keyword evidence="1" id="KW-1133">Transmembrane helix</keyword>
<feature type="transmembrane region" description="Helical" evidence="1">
    <location>
        <begin position="21"/>
        <end position="42"/>
    </location>
</feature>
<reference evidence="2 3" key="1">
    <citation type="submission" date="2016-11" db="EMBL/GenBank/DDBJ databases">
        <title>Rahnella oryzae sp. nov., isolated from rice root.</title>
        <authorList>
            <person name="Zhang X.-X."/>
            <person name="Zhang J."/>
        </authorList>
    </citation>
    <scope>NUCLEOTIDE SEQUENCE [LARGE SCALE GENOMIC DNA]</scope>
    <source>
        <strain evidence="2 3">J11-6</strain>
    </source>
</reference>
<name>A0A1S8CLD6_9GAMM</name>
<accession>A0A1S8CLD6</accession>
<gene>
    <name evidence="2" type="ORF">BMI79_09750</name>
</gene>
<sequence>MRTGTRHKPDRRPLTIMSTSTVAALKIAPLPHGLLTLIYGVYCVPRSPSASFFNMKYINFVDEFKSSALLKG</sequence>
<keyword evidence="3" id="KW-1185">Reference proteome</keyword>
<protein>
    <submittedName>
        <fullName evidence="2">Uncharacterized protein</fullName>
    </submittedName>
</protein>
<proteinExistence type="predicted"/>
<dbReference type="AlphaFoldDB" id="A0A1S8CLD6"/>
<dbReference type="Proteomes" id="UP000216021">
    <property type="component" value="Unassembled WGS sequence"/>
</dbReference>
<dbReference type="STRING" id="2034155.BMI79_09750"/>
<comment type="caution">
    <text evidence="2">The sequence shown here is derived from an EMBL/GenBank/DDBJ whole genome shotgun (WGS) entry which is preliminary data.</text>
</comment>
<organism evidence="2 3">
    <name type="scientific">Serratia oryzae</name>
    <dbReference type="NCBI Taxonomy" id="2034155"/>
    <lineage>
        <taxon>Bacteria</taxon>
        <taxon>Pseudomonadati</taxon>
        <taxon>Pseudomonadota</taxon>
        <taxon>Gammaproteobacteria</taxon>
        <taxon>Enterobacterales</taxon>
        <taxon>Yersiniaceae</taxon>
        <taxon>Serratia</taxon>
    </lineage>
</organism>
<evidence type="ECO:0000313" key="2">
    <source>
        <dbReference type="EMBL" id="OMQ23778.1"/>
    </source>
</evidence>